<comment type="caution">
    <text evidence="1">The sequence shown here is derived from an EMBL/GenBank/DDBJ whole genome shotgun (WGS) entry which is preliminary data.</text>
</comment>
<dbReference type="EMBL" id="JAMZIH010005982">
    <property type="protein sequence ID" value="KAJ1674417.1"/>
    <property type="molecule type" value="Genomic_DNA"/>
</dbReference>
<gene>
    <name evidence="1" type="ORF">EV182_003316</name>
</gene>
<sequence>MLHVDEIPSSDPSVRTFADLGIEPHLLELSALPYIQHYRSFDHLEEGYEPRGYKGYRKKFDPTEFTQHMSTFAMQLAESEFSRNQKTATTYAPGQEIEVAWNRLNHPGGFVRLAMVPFNQSDSWDAFNNNVLKYTCYETNCGPSDPNNNNFGRLNGEGDSRCTTKLTIPEKFAGQAVTIQWIWYGGGNYFAQIDTSFGEYYNCADISVSGKAGSDNNKGSSDHAKRAQSSKPIFEGGDVTYPNTDTCKYWGSNRVGDCNFGDRVPTPKDGDPRSRSLEPCSRGPVKQGKPAGF</sequence>
<dbReference type="Proteomes" id="UP001145114">
    <property type="component" value="Unassembled WGS sequence"/>
</dbReference>
<accession>A0ACC1HE06</accession>
<reference evidence="1" key="1">
    <citation type="submission" date="2022-06" db="EMBL/GenBank/DDBJ databases">
        <title>Phylogenomic reconstructions and comparative analyses of Kickxellomycotina fungi.</title>
        <authorList>
            <person name="Reynolds N.K."/>
            <person name="Stajich J.E."/>
            <person name="Barry K."/>
            <person name="Grigoriev I.V."/>
            <person name="Crous P."/>
            <person name="Smith M.E."/>
        </authorList>
    </citation>
    <scope>NUCLEOTIDE SEQUENCE</scope>
    <source>
        <strain evidence="1">RSA 2271</strain>
    </source>
</reference>
<protein>
    <submittedName>
        <fullName evidence="1">Uncharacterized protein</fullName>
    </submittedName>
</protein>
<evidence type="ECO:0000313" key="2">
    <source>
        <dbReference type="Proteomes" id="UP001145114"/>
    </source>
</evidence>
<evidence type="ECO:0000313" key="1">
    <source>
        <dbReference type="EMBL" id="KAJ1674417.1"/>
    </source>
</evidence>
<keyword evidence="2" id="KW-1185">Reference proteome</keyword>
<proteinExistence type="predicted"/>
<organism evidence="1 2">
    <name type="scientific">Spiromyces aspiralis</name>
    <dbReference type="NCBI Taxonomy" id="68401"/>
    <lineage>
        <taxon>Eukaryota</taxon>
        <taxon>Fungi</taxon>
        <taxon>Fungi incertae sedis</taxon>
        <taxon>Zoopagomycota</taxon>
        <taxon>Kickxellomycotina</taxon>
        <taxon>Kickxellomycetes</taxon>
        <taxon>Kickxellales</taxon>
        <taxon>Kickxellaceae</taxon>
        <taxon>Spiromyces</taxon>
    </lineage>
</organism>
<name>A0ACC1HE06_9FUNG</name>